<proteinExistence type="predicted"/>
<gene>
    <name evidence="3" type="ORF">QPK24_18560</name>
</gene>
<dbReference type="Gene3D" id="3.40.50.2000">
    <property type="entry name" value="Glycogen Phosphorylase B"/>
    <property type="match status" value="2"/>
</dbReference>
<dbReference type="Pfam" id="PF00534">
    <property type="entry name" value="Glycos_transf_1"/>
    <property type="match status" value="1"/>
</dbReference>
<dbReference type="EMBL" id="CP127162">
    <property type="protein sequence ID" value="WIV18375.1"/>
    <property type="molecule type" value="Genomic_DNA"/>
</dbReference>
<dbReference type="Pfam" id="PF13439">
    <property type="entry name" value="Glyco_transf_4"/>
    <property type="match status" value="1"/>
</dbReference>
<organism evidence="3 4">
    <name type="scientific">Paenibacillus polygoni</name>
    <dbReference type="NCBI Taxonomy" id="3050112"/>
    <lineage>
        <taxon>Bacteria</taxon>
        <taxon>Bacillati</taxon>
        <taxon>Bacillota</taxon>
        <taxon>Bacilli</taxon>
        <taxon>Bacillales</taxon>
        <taxon>Paenibacillaceae</taxon>
        <taxon>Paenibacillus</taxon>
    </lineage>
</organism>
<name>A0ABY8WYU5_9BACL</name>
<dbReference type="InterPro" id="IPR050194">
    <property type="entry name" value="Glycosyltransferase_grp1"/>
</dbReference>
<evidence type="ECO:0000313" key="3">
    <source>
        <dbReference type="EMBL" id="WIV18375.1"/>
    </source>
</evidence>
<dbReference type="PANTHER" id="PTHR45947">
    <property type="entry name" value="SULFOQUINOVOSYL TRANSFERASE SQD2"/>
    <property type="match status" value="1"/>
</dbReference>
<accession>A0ABY8WYU5</accession>
<sequence length="385" mass="43622">MKTRIDKEDEYRVHILIVSPEQFPLPGSGSVEICILAIAEQLSQHHLVTVISPLFSHQTEETWRNPKLRIKRINGAKHPSEYSKAVIKTITQLEQPVDIIQVDNRPRSMSRIKEVFPSIPVVLFLHSLTFIPPQNRLITSSLQKADLIVTNSKSLKRAVLRRFPIQAKKITHIALGVDHFRFKPLHETEKQVYYELYGLPADRFHILYVGRLIPQKGISTLIRAIHHLKPSIKSKTHLIIAGRTKSKAYRNTLQELAQKLHVSVTFLGEIPHEQIHTLYPLASCMVCPSQKHEAFGLVNIEALSCGIPVIASSNGGMKEIITHGYNGFLVTNYKQAKNFTPHLSHLAQSAELLSLMGDNGRTTVLERYAWQVTAQKLESVYMNLL</sequence>
<dbReference type="InterPro" id="IPR001296">
    <property type="entry name" value="Glyco_trans_1"/>
</dbReference>
<evidence type="ECO:0000259" key="1">
    <source>
        <dbReference type="Pfam" id="PF00534"/>
    </source>
</evidence>
<evidence type="ECO:0000259" key="2">
    <source>
        <dbReference type="Pfam" id="PF13439"/>
    </source>
</evidence>
<keyword evidence="3" id="KW-0328">Glycosyltransferase</keyword>
<dbReference type="EC" id="2.4.-.-" evidence="3"/>
<dbReference type="CDD" id="cd03801">
    <property type="entry name" value="GT4_PimA-like"/>
    <property type="match status" value="1"/>
</dbReference>
<dbReference type="SUPFAM" id="SSF53756">
    <property type="entry name" value="UDP-Glycosyltransferase/glycogen phosphorylase"/>
    <property type="match status" value="1"/>
</dbReference>
<dbReference type="Proteomes" id="UP001236415">
    <property type="component" value="Chromosome"/>
</dbReference>
<protein>
    <submittedName>
        <fullName evidence="3">Glycosyltransferase family 4 protein</fullName>
        <ecNumber evidence="3">2.4.-.-</ecNumber>
    </submittedName>
</protein>
<feature type="domain" description="Glycosyltransferase subfamily 4-like N-terminal" evidence="2">
    <location>
        <begin position="31"/>
        <end position="179"/>
    </location>
</feature>
<evidence type="ECO:0000313" key="4">
    <source>
        <dbReference type="Proteomes" id="UP001236415"/>
    </source>
</evidence>
<dbReference type="RefSeq" id="WP_285743689.1">
    <property type="nucleotide sequence ID" value="NZ_CP127162.1"/>
</dbReference>
<reference evidence="3 4" key="1">
    <citation type="submission" date="2023-06" db="EMBL/GenBank/DDBJ databases">
        <title>Paenibacillus polygonum sp. nov., an endophytic bacterium, isolated from Polygonum lapathifolium L. in Nanji Wetland National Nature Reserve, South of Poyang Lake, Jiangxi Province, China.</title>
        <authorList>
            <person name="Yu Z."/>
        </authorList>
    </citation>
    <scope>NUCLEOTIDE SEQUENCE [LARGE SCALE GENOMIC DNA]</scope>
    <source>
        <strain evidence="3 4">C31</strain>
    </source>
</reference>
<dbReference type="GO" id="GO:0016757">
    <property type="term" value="F:glycosyltransferase activity"/>
    <property type="evidence" value="ECO:0007669"/>
    <property type="project" value="UniProtKB-KW"/>
</dbReference>
<feature type="domain" description="Glycosyl transferase family 1" evidence="1">
    <location>
        <begin position="199"/>
        <end position="361"/>
    </location>
</feature>
<dbReference type="PANTHER" id="PTHR45947:SF3">
    <property type="entry name" value="SULFOQUINOVOSYL TRANSFERASE SQD2"/>
    <property type="match status" value="1"/>
</dbReference>
<dbReference type="InterPro" id="IPR028098">
    <property type="entry name" value="Glyco_trans_4-like_N"/>
</dbReference>
<keyword evidence="3" id="KW-0808">Transferase</keyword>
<keyword evidence="4" id="KW-1185">Reference proteome</keyword>